<organism evidence="2">
    <name type="scientific">Achlya hypogyna</name>
    <name type="common">Oomycete</name>
    <name type="synonym">Protoachlya hypogyna</name>
    <dbReference type="NCBI Taxonomy" id="1202772"/>
    <lineage>
        <taxon>Eukaryota</taxon>
        <taxon>Sar</taxon>
        <taxon>Stramenopiles</taxon>
        <taxon>Oomycota</taxon>
        <taxon>Saprolegniomycetes</taxon>
        <taxon>Saprolegniales</taxon>
        <taxon>Achlyaceae</taxon>
        <taxon>Achlya</taxon>
    </lineage>
</organism>
<proteinExistence type="predicted"/>
<feature type="non-terminal residue" evidence="2">
    <location>
        <position position="114"/>
    </location>
</feature>
<dbReference type="AlphaFoldDB" id="A0A0A7CMF2"/>
<feature type="signal peptide" evidence="1">
    <location>
        <begin position="1"/>
        <end position="34"/>
    </location>
</feature>
<name>A0A0A7CMF2_ACHHY</name>
<reference evidence="2" key="1">
    <citation type="journal article" date="2014" name="Genome Biol. Evol.">
        <title>The secreted proteins of Achlya hypogyna and Thraustotheca clavata identify the ancestral oomycete secretome and reveal gene acquisitions by horizontal gene transfer.</title>
        <authorList>
            <person name="Misner I."/>
            <person name="Blouin N."/>
            <person name="Leonard G."/>
            <person name="Richards T.A."/>
            <person name="Lane C.E."/>
        </authorList>
    </citation>
    <scope>NUCLEOTIDE SEQUENCE</scope>
    <source>
        <strain evidence="2">ATCC 48635</strain>
    </source>
</reference>
<evidence type="ECO:0000256" key="1">
    <source>
        <dbReference type="SAM" id="SignalP"/>
    </source>
</evidence>
<accession>A0A0A7CMF2</accession>
<evidence type="ECO:0000313" key="2">
    <source>
        <dbReference type="EMBL" id="AIG56052.1"/>
    </source>
</evidence>
<sequence length="114" mass="11897">MATGAVRLPVVWLTLLLVATTVLLLLTMAPKAFAVMVHPTPSDIVKEIHALRTSSADFGPLVQGMVAATKVQPANGATDLQAQRRTTAPSPSLVTIQDSTGSFASKVNVAGFRS</sequence>
<protein>
    <submittedName>
        <fullName evidence="2">Secreted protein</fullName>
    </submittedName>
</protein>
<dbReference type="EMBL" id="KM038591">
    <property type="protein sequence ID" value="AIG56052.1"/>
    <property type="molecule type" value="Genomic_DNA"/>
</dbReference>
<feature type="chain" id="PRO_5002026715" evidence="1">
    <location>
        <begin position="35"/>
        <end position="114"/>
    </location>
</feature>
<keyword evidence="1" id="KW-0732">Signal</keyword>